<evidence type="ECO:0000256" key="2">
    <source>
        <dbReference type="ARBA" id="ARBA00022658"/>
    </source>
</evidence>
<dbReference type="EMBL" id="JBGFUD010004827">
    <property type="protein sequence ID" value="MFH4979923.1"/>
    <property type="molecule type" value="Genomic_DNA"/>
</dbReference>
<dbReference type="Gene3D" id="2.170.150.10">
    <property type="entry name" value="Metal Binding Protein, Guanine Nucleotide Exchange Factor, Chain A"/>
    <property type="match status" value="1"/>
</dbReference>
<evidence type="ECO:0000313" key="5">
    <source>
        <dbReference type="Proteomes" id="UP001608902"/>
    </source>
</evidence>
<proteinExistence type="predicted"/>
<keyword evidence="5" id="KW-1185">Reference proteome</keyword>
<dbReference type="Proteomes" id="UP001608902">
    <property type="component" value="Unassembled WGS sequence"/>
</dbReference>
<organism evidence="4 5">
    <name type="scientific">Gnathostoma spinigerum</name>
    <dbReference type="NCBI Taxonomy" id="75299"/>
    <lineage>
        <taxon>Eukaryota</taxon>
        <taxon>Metazoa</taxon>
        <taxon>Ecdysozoa</taxon>
        <taxon>Nematoda</taxon>
        <taxon>Chromadorea</taxon>
        <taxon>Rhabditida</taxon>
        <taxon>Spirurina</taxon>
        <taxon>Gnathostomatomorpha</taxon>
        <taxon>Gnathostomatoidea</taxon>
        <taxon>Gnathostomatidae</taxon>
        <taxon>Gnathostoma</taxon>
    </lineage>
</organism>
<dbReference type="GO" id="GO:0015031">
    <property type="term" value="P:protein transport"/>
    <property type="evidence" value="ECO:0007669"/>
    <property type="project" value="UniProtKB-KW"/>
</dbReference>
<dbReference type="InterPro" id="IPR007515">
    <property type="entry name" value="Mss4"/>
</dbReference>
<dbReference type="PANTHER" id="PTHR13276:SF3">
    <property type="entry name" value="MSS4-LIKE PROTEIN"/>
    <property type="match status" value="1"/>
</dbReference>
<reference evidence="4 5" key="1">
    <citation type="submission" date="2024-08" db="EMBL/GenBank/DDBJ databases">
        <title>Gnathostoma spinigerum genome.</title>
        <authorList>
            <person name="Gonzalez-Bertolin B."/>
            <person name="Monzon S."/>
            <person name="Zaballos A."/>
            <person name="Jimenez P."/>
            <person name="Dekumyoy P."/>
            <person name="Varona S."/>
            <person name="Cuesta I."/>
            <person name="Sumanam S."/>
            <person name="Adisakwattana P."/>
            <person name="Gasser R.B."/>
            <person name="Hernandez-Gonzalez A."/>
            <person name="Young N.D."/>
            <person name="Perteguer M.J."/>
        </authorList>
    </citation>
    <scope>NUCLEOTIDE SEQUENCE [LARGE SCALE GENOMIC DNA]</scope>
    <source>
        <strain evidence="4">AL3</strain>
        <tissue evidence="4">Liver</tissue>
    </source>
</reference>
<sequence>MFCVNPALVDPNCSTKNEKVEIKELLNAEKKNAKMIKCRRCQSLIFEKNKVGILEGEPKELREMSVGGEKGKFFEKISLWWYTDNEFIFDTVGWQTVDNQKCLMCGDCEFGPFGWRTDDDKKFYISCERVKYM</sequence>
<accession>A0ABD6EJ50</accession>
<evidence type="ECO:0000256" key="3">
    <source>
        <dbReference type="ARBA" id="ARBA00022927"/>
    </source>
</evidence>
<keyword evidence="2" id="KW-0344">Guanine-nucleotide releasing factor</keyword>
<dbReference type="InterPro" id="IPR011057">
    <property type="entry name" value="Mss4-like_sf"/>
</dbReference>
<keyword evidence="3" id="KW-0653">Protein transport</keyword>
<name>A0ABD6EJ50_9BILA</name>
<keyword evidence="1" id="KW-0813">Transport</keyword>
<dbReference type="AlphaFoldDB" id="A0ABD6EJ50"/>
<protein>
    <submittedName>
        <fullName evidence="4">Uncharacterized protein</fullName>
    </submittedName>
</protein>
<dbReference type="PANTHER" id="PTHR13276">
    <property type="entry name" value="GUANINE NUCLEOTIDE EXCHANGE FACTOR MSS4"/>
    <property type="match status" value="1"/>
</dbReference>
<dbReference type="Pfam" id="PF04421">
    <property type="entry name" value="Mss4"/>
    <property type="match status" value="1"/>
</dbReference>
<evidence type="ECO:0000256" key="1">
    <source>
        <dbReference type="ARBA" id="ARBA00022448"/>
    </source>
</evidence>
<evidence type="ECO:0000313" key="4">
    <source>
        <dbReference type="EMBL" id="MFH4979923.1"/>
    </source>
</evidence>
<comment type="caution">
    <text evidence="4">The sequence shown here is derived from an EMBL/GenBank/DDBJ whole genome shotgun (WGS) entry which is preliminary data.</text>
</comment>
<dbReference type="SUPFAM" id="SSF51316">
    <property type="entry name" value="Mss4-like"/>
    <property type="match status" value="1"/>
</dbReference>
<dbReference type="FunFam" id="2.170.150.10:FF:000005">
    <property type="entry name" value="Guanine nucleotide exchange factor MSS4"/>
    <property type="match status" value="1"/>
</dbReference>
<dbReference type="GO" id="GO:0005085">
    <property type="term" value="F:guanyl-nucleotide exchange factor activity"/>
    <property type="evidence" value="ECO:0007669"/>
    <property type="project" value="UniProtKB-KW"/>
</dbReference>
<dbReference type="InterPro" id="IPR011323">
    <property type="entry name" value="Mss4/transl-control_tumour"/>
</dbReference>
<dbReference type="PROSITE" id="PS51796">
    <property type="entry name" value="MSS4"/>
    <property type="match status" value="1"/>
</dbReference>
<gene>
    <name evidence="4" type="ORF">AB6A40_006632</name>
</gene>